<keyword evidence="3" id="KW-1003">Cell membrane</keyword>
<feature type="domain" description="Bacterial sugar transferase" evidence="10">
    <location>
        <begin position="28"/>
        <end position="219"/>
    </location>
</feature>
<dbReference type="EMBL" id="RKST01000001">
    <property type="protein sequence ID" value="RUM99569.1"/>
    <property type="molecule type" value="Genomic_DNA"/>
</dbReference>
<comment type="subcellular location">
    <subcellularLocation>
        <location evidence="1">Cell membrane</location>
    </subcellularLocation>
</comment>
<name>A0A432VBL3_9HYPH</name>
<dbReference type="GO" id="GO:0016780">
    <property type="term" value="F:phosphotransferase activity, for other substituted phosphate groups"/>
    <property type="evidence" value="ECO:0007669"/>
    <property type="project" value="TreeGrafter"/>
</dbReference>
<dbReference type="Proteomes" id="UP000281647">
    <property type="component" value="Unassembled WGS sequence"/>
</dbReference>
<protein>
    <submittedName>
        <fullName evidence="11">Sugar transferase</fullName>
    </submittedName>
</protein>
<evidence type="ECO:0000256" key="5">
    <source>
        <dbReference type="ARBA" id="ARBA00022692"/>
    </source>
</evidence>
<dbReference type="PANTHER" id="PTHR30576:SF4">
    <property type="entry name" value="UNDECAPRENYL-PHOSPHATE GALACTOSE PHOSPHOTRANSFERASE"/>
    <property type="match status" value="1"/>
</dbReference>
<evidence type="ECO:0000256" key="7">
    <source>
        <dbReference type="ARBA" id="ARBA00023136"/>
    </source>
</evidence>
<dbReference type="Pfam" id="PF02397">
    <property type="entry name" value="Bac_transf"/>
    <property type="match status" value="1"/>
</dbReference>
<evidence type="ECO:0000256" key="2">
    <source>
        <dbReference type="ARBA" id="ARBA00006464"/>
    </source>
</evidence>
<proteinExistence type="inferred from homology"/>
<accession>A0A432VBL3</accession>
<evidence type="ECO:0000313" key="12">
    <source>
        <dbReference type="Proteomes" id="UP000281647"/>
    </source>
</evidence>
<evidence type="ECO:0000256" key="6">
    <source>
        <dbReference type="ARBA" id="ARBA00022989"/>
    </source>
</evidence>
<dbReference type="GO" id="GO:0005886">
    <property type="term" value="C:plasma membrane"/>
    <property type="evidence" value="ECO:0007669"/>
    <property type="project" value="UniProtKB-SubCell"/>
</dbReference>
<dbReference type="InterPro" id="IPR003362">
    <property type="entry name" value="Bact_transf"/>
</dbReference>
<evidence type="ECO:0000256" key="3">
    <source>
        <dbReference type="ARBA" id="ARBA00022475"/>
    </source>
</evidence>
<evidence type="ECO:0000256" key="8">
    <source>
        <dbReference type="ARBA" id="ARBA00023169"/>
    </source>
</evidence>
<keyword evidence="8" id="KW-0270">Exopolysaccharide synthesis</keyword>
<evidence type="ECO:0000313" key="11">
    <source>
        <dbReference type="EMBL" id="RUM99569.1"/>
    </source>
</evidence>
<keyword evidence="4 11" id="KW-0808">Transferase</keyword>
<sequence>MLAIPDRVDGSDLRSTRQKGRTGYATAKRLMDVLFSFAALVFLLPAIAVIALALLIQDGRPIFYRHRRIGRDGREFGCLKFRTMRRDADAVLADLLKRDEAVRQEWAENQKLKQDPRVHRVGQFLRNTSLDEIPQFLNVLRGEMSIVGPRPIITDEVPHYGENFVFYLSMTPGVTGLWQVSRRSDTSYSARVAFDVDYFRARSINLDLKIMLQTVAIVLFARNVG</sequence>
<dbReference type="OrthoDB" id="9808602at2"/>
<keyword evidence="12" id="KW-1185">Reference proteome</keyword>
<reference evidence="11 12" key="1">
    <citation type="submission" date="2018-11" db="EMBL/GenBank/DDBJ databases">
        <title>Pseudaminobacter arsenicus sp. nov., an arsenic-resistant bacterium isolated from arsenic-rich aquifers.</title>
        <authorList>
            <person name="Mu Y."/>
        </authorList>
    </citation>
    <scope>NUCLEOTIDE SEQUENCE [LARGE SCALE GENOMIC DNA]</scope>
    <source>
        <strain evidence="11 12">CB3</strain>
    </source>
</reference>
<dbReference type="GO" id="GO:0000271">
    <property type="term" value="P:polysaccharide biosynthetic process"/>
    <property type="evidence" value="ECO:0007669"/>
    <property type="project" value="UniProtKB-KW"/>
</dbReference>
<keyword evidence="5 9" id="KW-0812">Transmembrane</keyword>
<dbReference type="AlphaFoldDB" id="A0A432VBL3"/>
<comment type="caution">
    <text evidence="11">The sequence shown here is derived from an EMBL/GenBank/DDBJ whole genome shotgun (WGS) entry which is preliminary data.</text>
</comment>
<evidence type="ECO:0000256" key="4">
    <source>
        <dbReference type="ARBA" id="ARBA00022679"/>
    </source>
</evidence>
<feature type="transmembrane region" description="Helical" evidence="9">
    <location>
        <begin position="33"/>
        <end position="56"/>
    </location>
</feature>
<evidence type="ECO:0000256" key="9">
    <source>
        <dbReference type="SAM" id="Phobius"/>
    </source>
</evidence>
<evidence type="ECO:0000256" key="1">
    <source>
        <dbReference type="ARBA" id="ARBA00004236"/>
    </source>
</evidence>
<keyword evidence="6 9" id="KW-1133">Transmembrane helix</keyword>
<dbReference type="PANTHER" id="PTHR30576">
    <property type="entry name" value="COLANIC BIOSYNTHESIS UDP-GLUCOSE LIPID CARRIER TRANSFERASE"/>
    <property type="match status" value="1"/>
</dbReference>
<evidence type="ECO:0000259" key="10">
    <source>
        <dbReference type="Pfam" id="PF02397"/>
    </source>
</evidence>
<comment type="similarity">
    <text evidence="2">Belongs to the bacterial sugar transferase family.</text>
</comment>
<organism evidence="11 12">
    <name type="scientific">Borborobacter arsenicus</name>
    <dbReference type="NCBI Taxonomy" id="1851146"/>
    <lineage>
        <taxon>Bacteria</taxon>
        <taxon>Pseudomonadati</taxon>
        <taxon>Pseudomonadota</taxon>
        <taxon>Alphaproteobacteria</taxon>
        <taxon>Hyphomicrobiales</taxon>
        <taxon>Phyllobacteriaceae</taxon>
        <taxon>Borborobacter</taxon>
    </lineage>
</organism>
<keyword evidence="7 9" id="KW-0472">Membrane</keyword>
<gene>
    <name evidence="11" type="ORF">EET67_01340</name>
</gene>